<evidence type="ECO:0000313" key="1">
    <source>
        <dbReference type="EMBL" id="GEK81203.1"/>
    </source>
</evidence>
<comment type="caution">
    <text evidence="1">The sequence shown here is derived from an EMBL/GenBank/DDBJ whole genome shotgun (WGS) entry which is preliminary data.</text>
</comment>
<evidence type="ECO:0008006" key="3">
    <source>
        <dbReference type="Google" id="ProtNLM"/>
    </source>
</evidence>
<protein>
    <recommendedName>
        <fullName evidence="3">Pyridoxamine 5'-phosphate oxidase</fullName>
    </recommendedName>
</protein>
<dbReference type="InterPro" id="IPR012349">
    <property type="entry name" value="Split_barrel_FMN-bd"/>
</dbReference>
<dbReference type="AlphaFoldDB" id="A0AA87RLF1"/>
<dbReference type="SUPFAM" id="SSF50475">
    <property type="entry name" value="FMN-binding split barrel"/>
    <property type="match status" value="1"/>
</dbReference>
<organism evidence="1 2">
    <name type="scientific">Agrococcus baldri</name>
    <dbReference type="NCBI Taxonomy" id="153730"/>
    <lineage>
        <taxon>Bacteria</taxon>
        <taxon>Bacillati</taxon>
        <taxon>Actinomycetota</taxon>
        <taxon>Actinomycetes</taxon>
        <taxon>Micrococcales</taxon>
        <taxon>Microbacteriaceae</taxon>
        <taxon>Agrococcus</taxon>
    </lineage>
</organism>
<dbReference type="RefSeq" id="WP_146796335.1">
    <property type="nucleotide sequence ID" value="NZ_BJUU01000022.1"/>
</dbReference>
<accession>A0AA87RLF1</accession>
<keyword evidence="2" id="KW-1185">Reference proteome</keyword>
<gene>
    <name evidence="1" type="ORF">ABA31_25540</name>
</gene>
<proteinExistence type="predicted"/>
<sequence>MALPAADRDALFASAATPILAIERPGRAPVAVPVWHDVDDDGCAWILTPDDSLKARLLRASGRATLVVDELEPEVRYAAAECELVDERPGTMEDAERLARRYLPEAMIEGYLAFRRASIGPTAVFRLRPVAWLSASMG</sequence>
<reference evidence="1 2" key="1">
    <citation type="submission" date="2019-07" db="EMBL/GenBank/DDBJ databases">
        <title>Whole genome shotgun sequence of Agrococcus baldri NBRC 103055.</title>
        <authorList>
            <person name="Hosoyama A."/>
            <person name="Uohara A."/>
            <person name="Ohji S."/>
            <person name="Ichikawa N."/>
        </authorList>
    </citation>
    <scope>NUCLEOTIDE SEQUENCE [LARGE SCALE GENOMIC DNA]</scope>
    <source>
        <strain evidence="1 2">NBRC 103055</strain>
    </source>
</reference>
<dbReference type="EMBL" id="BJUU01000022">
    <property type="protein sequence ID" value="GEK81203.1"/>
    <property type="molecule type" value="Genomic_DNA"/>
</dbReference>
<evidence type="ECO:0000313" key="2">
    <source>
        <dbReference type="Proteomes" id="UP000321749"/>
    </source>
</evidence>
<name>A0AA87RLF1_9MICO</name>
<dbReference type="Gene3D" id="2.30.110.10">
    <property type="entry name" value="Electron Transport, Fmn-binding Protein, Chain A"/>
    <property type="match status" value="1"/>
</dbReference>
<dbReference type="Proteomes" id="UP000321749">
    <property type="component" value="Unassembled WGS sequence"/>
</dbReference>